<name>A0ABD2NKQ5_9CUCU</name>
<dbReference type="Proteomes" id="UP001516400">
    <property type="component" value="Unassembled WGS sequence"/>
</dbReference>
<comment type="caution">
    <text evidence="1">The sequence shown here is derived from an EMBL/GenBank/DDBJ whole genome shotgun (WGS) entry which is preliminary data.</text>
</comment>
<keyword evidence="2" id="KW-1185">Reference proteome</keyword>
<accession>A0ABD2NKQ5</accession>
<evidence type="ECO:0000313" key="2">
    <source>
        <dbReference type="Proteomes" id="UP001516400"/>
    </source>
</evidence>
<gene>
    <name evidence="1" type="ORF">HHI36_016504</name>
</gene>
<sequence>MNPKITQNSKDTREDIRNHIKAIDLSIGFSNIKSFNNGGDEIVCKHDKDRFTMNKETSAKLGNKYNIKLTEVRNPRIRITGIKDSFTEEELKKMIINQNEHIPKESEMKIITIKKELPTYYATMQNLSRQ</sequence>
<proteinExistence type="predicted"/>
<dbReference type="EMBL" id="JABFTP020000124">
    <property type="protein sequence ID" value="KAL3278987.1"/>
    <property type="molecule type" value="Genomic_DNA"/>
</dbReference>
<organism evidence="1 2">
    <name type="scientific">Cryptolaemus montrouzieri</name>
    <dbReference type="NCBI Taxonomy" id="559131"/>
    <lineage>
        <taxon>Eukaryota</taxon>
        <taxon>Metazoa</taxon>
        <taxon>Ecdysozoa</taxon>
        <taxon>Arthropoda</taxon>
        <taxon>Hexapoda</taxon>
        <taxon>Insecta</taxon>
        <taxon>Pterygota</taxon>
        <taxon>Neoptera</taxon>
        <taxon>Endopterygota</taxon>
        <taxon>Coleoptera</taxon>
        <taxon>Polyphaga</taxon>
        <taxon>Cucujiformia</taxon>
        <taxon>Coccinelloidea</taxon>
        <taxon>Coccinellidae</taxon>
        <taxon>Scymninae</taxon>
        <taxon>Scymnini</taxon>
        <taxon>Cryptolaemus</taxon>
    </lineage>
</organism>
<reference evidence="1 2" key="1">
    <citation type="journal article" date="2021" name="BMC Biol.">
        <title>Horizontally acquired antibacterial genes associated with adaptive radiation of ladybird beetles.</title>
        <authorList>
            <person name="Li H.S."/>
            <person name="Tang X.F."/>
            <person name="Huang Y.H."/>
            <person name="Xu Z.Y."/>
            <person name="Chen M.L."/>
            <person name="Du X.Y."/>
            <person name="Qiu B.Y."/>
            <person name="Chen P.T."/>
            <person name="Zhang W."/>
            <person name="Slipinski A."/>
            <person name="Escalona H.E."/>
            <person name="Waterhouse R.M."/>
            <person name="Zwick A."/>
            <person name="Pang H."/>
        </authorList>
    </citation>
    <scope>NUCLEOTIDE SEQUENCE [LARGE SCALE GENOMIC DNA]</scope>
    <source>
        <strain evidence="1">SYSU2018</strain>
    </source>
</reference>
<dbReference type="AlphaFoldDB" id="A0ABD2NKQ5"/>
<evidence type="ECO:0000313" key="1">
    <source>
        <dbReference type="EMBL" id="KAL3278987.1"/>
    </source>
</evidence>
<protein>
    <submittedName>
        <fullName evidence="1">Uncharacterized protein</fullName>
    </submittedName>
</protein>